<evidence type="ECO:0000313" key="4">
    <source>
        <dbReference type="EMBL" id="KAK7435873.1"/>
    </source>
</evidence>
<feature type="region of interest" description="Disordered" evidence="2">
    <location>
        <begin position="141"/>
        <end position="167"/>
    </location>
</feature>
<proteinExistence type="predicted"/>
<dbReference type="Proteomes" id="UP001498398">
    <property type="component" value="Unassembled WGS sequence"/>
</dbReference>
<reference evidence="4 5" key="1">
    <citation type="submission" date="2024-01" db="EMBL/GenBank/DDBJ databases">
        <title>A draft genome for the cacao thread blight pathogen Marasmiellus scandens.</title>
        <authorList>
            <person name="Baruah I.K."/>
            <person name="Leung J."/>
            <person name="Bukari Y."/>
            <person name="Amoako-Attah I."/>
            <person name="Meinhardt L.W."/>
            <person name="Bailey B.A."/>
            <person name="Cohen S.P."/>
        </authorList>
    </citation>
    <scope>NUCLEOTIDE SEQUENCE [LARGE SCALE GENOMIC DNA]</scope>
    <source>
        <strain evidence="4 5">GH-19</strain>
    </source>
</reference>
<evidence type="ECO:0000256" key="1">
    <source>
        <dbReference type="SAM" id="Coils"/>
    </source>
</evidence>
<protein>
    <submittedName>
        <fullName evidence="4">SERTA domain-containing protein 3</fullName>
    </submittedName>
</protein>
<name>A0ABR1ILF7_9AGAR</name>
<feature type="compositionally biased region" description="Polar residues" evidence="2">
    <location>
        <begin position="141"/>
        <end position="153"/>
    </location>
</feature>
<sequence length="384" mass="44039">MSIVQSLPKRKAGENIDEDNFTKVRIVPQRDYQELILQQQLNSELEETISEMEQLAGGSKREIERLENEVSTLKNLRDNLSAEVTELEDAVTELQNAENQELDQLAKANTNLSRELRRKNIEIQTLQDLVRSFNSLKVTVGDPSSPSTILQEDTGSEMEQDSTQTSQSIPIVNEVADESGEKEVNSFEREASVLRGVQPENIFPACPVPFPLDAIHSKQAQKWFHEAYNYVNVDLGADYAALLTAWIGFERLNGWKKSKGGLPTTKRPQEITKWIVGGRYPPRYMWPVMNKTFVVNFSEQMRNWWKALWSTTHLDQERTDGDWASLDKYGINGWYSIITGLKWWGSGIPLLDGEERKDWDEKWLKTVKEALTTLKSLHTYRTSN</sequence>
<gene>
    <name evidence="4" type="primary">RBT1_23</name>
    <name evidence="3" type="synonym">RBT1_33</name>
    <name evidence="4" type="ORF">VKT23_019404</name>
    <name evidence="3" type="ORF">VKT23_020766</name>
</gene>
<dbReference type="EMBL" id="JBANRG010000101">
    <property type="protein sequence ID" value="KAK7435873.1"/>
    <property type="molecule type" value="Genomic_DNA"/>
</dbReference>
<organism evidence="4 5">
    <name type="scientific">Marasmiellus scandens</name>
    <dbReference type="NCBI Taxonomy" id="2682957"/>
    <lineage>
        <taxon>Eukaryota</taxon>
        <taxon>Fungi</taxon>
        <taxon>Dikarya</taxon>
        <taxon>Basidiomycota</taxon>
        <taxon>Agaricomycotina</taxon>
        <taxon>Agaricomycetes</taxon>
        <taxon>Agaricomycetidae</taxon>
        <taxon>Agaricales</taxon>
        <taxon>Marasmiineae</taxon>
        <taxon>Omphalotaceae</taxon>
        <taxon>Marasmiellus</taxon>
    </lineage>
</organism>
<comment type="caution">
    <text evidence="4">The sequence shown here is derived from an EMBL/GenBank/DDBJ whole genome shotgun (WGS) entry which is preliminary data.</text>
</comment>
<feature type="coiled-coil region" evidence="1">
    <location>
        <begin position="35"/>
        <end position="129"/>
    </location>
</feature>
<keyword evidence="5" id="KW-1185">Reference proteome</keyword>
<keyword evidence="1" id="KW-0175">Coiled coil</keyword>
<dbReference type="EMBL" id="JBANRG010000158">
    <property type="protein sequence ID" value="KAK7433480.1"/>
    <property type="molecule type" value="Genomic_DNA"/>
</dbReference>
<evidence type="ECO:0000313" key="5">
    <source>
        <dbReference type="Proteomes" id="UP001498398"/>
    </source>
</evidence>
<evidence type="ECO:0000313" key="3">
    <source>
        <dbReference type="EMBL" id="KAK7433480.1"/>
    </source>
</evidence>
<evidence type="ECO:0000256" key="2">
    <source>
        <dbReference type="SAM" id="MobiDB-lite"/>
    </source>
</evidence>
<accession>A0ABR1ILF7</accession>